<evidence type="ECO:0000313" key="3">
    <source>
        <dbReference type="Proteomes" id="UP000182321"/>
    </source>
</evidence>
<dbReference type="RefSeq" id="WP_074789737.1">
    <property type="nucleotide sequence ID" value="NZ_FNZX01000005.1"/>
</dbReference>
<protein>
    <submittedName>
        <fullName evidence="2">Glycosyl transferase family 2</fullName>
    </submittedName>
</protein>
<keyword evidence="2" id="KW-0808">Transferase</keyword>
<dbReference type="Pfam" id="PF00535">
    <property type="entry name" value="Glycos_transf_2"/>
    <property type="match status" value="1"/>
</dbReference>
<dbReference type="EMBL" id="FNZX01000005">
    <property type="protein sequence ID" value="SEK45533.1"/>
    <property type="molecule type" value="Genomic_DNA"/>
</dbReference>
<dbReference type="InterPro" id="IPR001173">
    <property type="entry name" value="Glyco_trans_2-like"/>
</dbReference>
<evidence type="ECO:0000313" key="2">
    <source>
        <dbReference type="EMBL" id="SEK45533.1"/>
    </source>
</evidence>
<evidence type="ECO:0000259" key="1">
    <source>
        <dbReference type="Pfam" id="PF00535"/>
    </source>
</evidence>
<dbReference type="GO" id="GO:0016740">
    <property type="term" value="F:transferase activity"/>
    <property type="evidence" value="ECO:0007669"/>
    <property type="project" value="UniProtKB-KW"/>
</dbReference>
<sequence>MTSKIHTFVICAYKESQYLEECIKSVVAQKEYSEVILATSTPNEYIDNLCDKYNIICYKNQGESGITQDWMFAVSCAKTPLVTIAHQDDVYFENYARTVVEAYSKYRKPLIIFTDYWEIRNGEYVKRNKLLNIKRFMLIPLRGKCFSGSKWVRRRILSLGSAICCPSVAYAVNNLPQPLFLNHFRTNEDWEAWERYSKCDGDFIYCKEPLMAHRIHEESETTATIQETGRSEEDYEMFKKFWPNWIAKILVSKYKESEKSNSLYN</sequence>
<dbReference type="AlphaFoldDB" id="A0A1H7H509"/>
<reference evidence="3" key="1">
    <citation type="submission" date="2016-10" db="EMBL/GenBank/DDBJ databases">
        <authorList>
            <person name="Varghese N."/>
        </authorList>
    </citation>
    <scope>NUCLEOTIDE SEQUENCE [LARGE SCALE GENOMIC DNA]</scope>
    <source>
        <strain evidence="3">ACV-9</strain>
    </source>
</reference>
<proteinExistence type="predicted"/>
<name>A0A1H7H509_9FIRM</name>
<dbReference type="InterPro" id="IPR029044">
    <property type="entry name" value="Nucleotide-diphossugar_trans"/>
</dbReference>
<dbReference type="Gene3D" id="3.90.550.10">
    <property type="entry name" value="Spore Coat Polysaccharide Biosynthesis Protein SpsA, Chain A"/>
    <property type="match status" value="1"/>
</dbReference>
<dbReference type="SUPFAM" id="SSF53448">
    <property type="entry name" value="Nucleotide-diphospho-sugar transferases"/>
    <property type="match status" value="1"/>
</dbReference>
<accession>A0A1H7H509</accession>
<dbReference type="PANTHER" id="PTHR22916">
    <property type="entry name" value="GLYCOSYLTRANSFERASE"/>
    <property type="match status" value="1"/>
</dbReference>
<organism evidence="2 3">
    <name type="scientific">Pseudobutyrivibrio ruminis</name>
    <dbReference type="NCBI Taxonomy" id="46206"/>
    <lineage>
        <taxon>Bacteria</taxon>
        <taxon>Bacillati</taxon>
        <taxon>Bacillota</taxon>
        <taxon>Clostridia</taxon>
        <taxon>Lachnospirales</taxon>
        <taxon>Lachnospiraceae</taxon>
        <taxon>Pseudobutyrivibrio</taxon>
    </lineage>
</organism>
<feature type="domain" description="Glycosyltransferase 2-like" evidence="1">
    <location>
        <begin position="8"/>
        <end position="154"/>
    </location>
</feature>
<gene>
    <name evidence="2" type="ORF">SAMN02910377_00930</name>
</gene>
<keyword evidence="3" id="KW-1185">Reference proteome</keyword>
<dbReference type="Proteomes" id="UP000182321">
    <property type="component" value="Unassembled WGS sequence"/>
</dbReference>